<dbReference type="InterPro" id="IPR041698">
    <property type="entry name" value="Methyltransf_25"/>
</dbReference>
<evidence type="ECO:0000259" key="4">
    <source>
        <dbReference type="Pfam" id="PF13649"/>
    </source>
</evidence>
<keyword evidence="6" id="KW-1185">Reference proteome</keyword>
<dbReference type="PANTHER" id="PTHR43464:SF19">
    <property type="entry name" value="UBIQUINONE BIOSYNTHESIS O-METHYLTRANSFERASE, MITOCHONDRIAL"/>
    <property type="match status" value="1"/>
</dbReference>
<gene>
    <name evidence="5" type="ORF">PS9374_03865</name>
</gene>
<dbReference type="Gene3D" id="2.20.25.570">
    <property type="match status" value="1"/>
</dbReference>
<dbReference type="Pfam" id="PF13649">
    <property type="entry name" value="Methyltransf_25"/>
    <property type="match status" value="1"/>
</dbReference>
<keyword evidence="3" id="KW-0949">S-adenosyl-L-methionine</keyword>
<evidence type="ECO:0000256" key="2">
    <source>
        <dbReference type="ARBA" id="ARBA00022679"/>
    </source>
</evidence>
<feature type="domain" description="Methyltransferase" evidence="4">
    <location>
        <begin position="42"/>
        <end position="135"/>
    </location>
</feature>
<dbReference type="SUPFAM" id="SSF53335">
    <property type="entry name" value="S-adenosyl-L-methionine-dependent methyltransferases"/>
    <property type="match status" value="1"/>
</dbReference>
<dbReference type="CDD" id="cd02440">
    <property type="entry name" value="AdoMet_MTases"/>
    <property type="match status" value="1"/>
</dbReference>
<dbReference type="EMBL" id="BDCX01000009">
    <property type="protein sequence ID" value="GAT68204.1"/>
    <property type="molecule type" value="Genomic_DNA"/>
</dbReference>
<dbReference type="Proteomes" id="UP000077701">
    <property type="component" value="Unassembled WGS sequence"/>
</dbReference>
<sequence length="242" mass="26159">MPGFDASAYGRRIADVYDDVTADLPTELAVDRLNELAEGGRVLEFGIGTGRLALPLAARGVPVAGVEASAEMLEVLRAKPGGDRIPVTVGDFSTARADGAFSLVVLAFNTVFALPSQDAQVACFRNAAAHLRPGGRFVVEAWVPDLGAFHDRSAVRLLSLTEDRIMVEAARLFPADQTMRTTKISLASGEVRLLPANHRYAWPAELDLMARMAGMEREHRWSDWSGAAFTDDSPAHVSVYHL</sequence>
<evidence type="ECO:0000256" key="3">
    <source>
        <dbReference type="ARBA" id="ARBA00022691"/>
    </source>
</evidence>
<dbReference type="Gene3D" id="3.40.50.150">
    <property type="entry name" value="Vaccinia Virus protein VP39"/>
    <property type="match status" value="1"/>
</dbReference>
<keyword evidence="2 5" id="KW-0808">Transferase</keyword>
<name>A0A171DF48_9ACTN</name>
<keyword evidence="1 5" id="KW-0489">Methyltransferase</keyword>
<dbReference type="GO" id="GO:0008168">
    <property type="term" value="F:methyltransferase activity"/>
    <property type="evidence" value="ECO:0007669"/>
    <property type="project" value="UniProtKB-KW"/>
</dbReference>
<evidence type="ECO:0000313" key="5">
    <source>
        <dbReference type="EMBL" id="GAT68204.1"/>
    </source>
</evidence>
<evidence type="ECO:0000256" key="1">
    <source>
        <dbReference type="ARBA" id="ARBA00022603"/>
    </source>
</evidence>
<dbReference type="RefSeq" id="WP_068898559.1">
    <property type="nucleotide sequence ID" value="NZ_BDCX01000009.1"/>
</dbReference>
<dbReference type="AlphaFoldDB" id="A0A171DF48"/>
<organism evidence="5 6">
    <name type="scientific">Planomonospora sphaerica</name>
    <dbReference type="NCBI Taxonomy" id="161355"/>
    <lineage>
        <taxon>Bacteria</taxon>
        <taxon>Bacillati</taxon>
        <taxon>Actinomycetota</taxon>
        <taxon>Actinomycetes</taxon>
        <taxon>Streptosporangiales</taxon>
        <taxon>Streptosporangiaceae</taxon>
        <taxon>Planomonospora</taxon>
    </lineage>
</organism>
<dbReference type="STRING" id="161355.PS9374_03865"/>
<protein>
    <submittedName>
        <fullName evidence="5">Methyltransferase</fullName>
    </submittedName>
</protein>
<proteinExistence type="predicted"/>
<dbReference type="GO" id="GO:0032259">
    <property type="term" value="P:methylation"/>
    <property type="evidence" value="ECO:0007669"/>
    <property type="project" value="UniProtKB-KW"/>
</dbReference>
<dbReference type="InterPro" id="IPR029063">
    <property type="entry name" value="SAM-dependent_MTases_sf"/>
</dbReference>
<reference evidence="6" key="2">
    <citation type="submission" date="2016-04" db="EMBL/GenBank/DDBJ databases">
        <title>Planomonospora sphaerica JCM9374 whole genome shotgun sequence.</title>
        <authorList>
            <person name="Suzuki T."/>
            <person name="Dohra H."/>
            <person name="Kodani S."/>
        </authorList>
    </citation>
    <scope>NUCLEOTIDE SEQUENCE [LARGE SCALE GENOMIC DNA]</scope>
    <source>
        <strain evidence="6">JCM 9374</strain>
    </source>
</reference>
<evidence type="ECO:0000313" key="6">
    <source>
        <dbReference type="Proteomes" id="UP000077701"/>
    </source>
</evidence>
<dbReference type="PANTHER" id="PTHR43464">
    <property type="entry name" value="METHYLTRANSFERASE"/>
    <property type="match status" value="1"/>
</dbReference>
<accession>A0A171DF48</accession>
<comment type="caution">
    <text evidence="5">The sequence shown here is derived from an EMBL/GenBank/DDBJ whole genome shotgun (WGS) entry which is preliminary data.</text>
</comment>
<dbReference type="OrthoDB" id="3172472at2"/>
<reference evidence="5 6" key="1">
    <citation type="journal article" date="2016" name="Genome Announc.">
        <title>Draft Genome Sequence of Planomonospora sphaerica JCM9374, a Rare Actinomycete.</title>
        <authorList>
            <person name="Dohra H."/>
            <person name="Suzuki T."/>
            <person name="Inoue Y."/>
            <person name="Kodani S."/>
        </authorList>
    </citation>
    <scope>NUCLEOTIDE SEQUENCE [LARGE SCALE GENOMIC DNA]</scope>
    <source>
        <strain evidence="5 6">JCM 9374</strain>
    </source>
</reference>